<evidence type="ECO:0000313" key="3">
    <source>
        <dbReference type="Proteomes" id="UP001174934"/>
    </source>
</evidence>
<dbReference type="AlphaFoldDB" id="A0AA39X7B9"/>
<evidence type="ECO:0000313" key="2">
    <source>
        <dbReference type="EMBL" id="KAK0628510.1"/>
    </source>
</evidence>
<keyword evidence="3" id="KW-1185">Reference proteome</keyword>
<dbReference type="Pfam" id="PF08881">
    <property type="entry name" value="CVNH"/>
    <property type="match status" value="1"/>
</dbReference>
<gene>
    <name evidence="2" type="ORF">B0T17DRAFT_597078</name>
</gene>
<comment type="caution">
    <text evidence="2">The sequence shown here is derived from an EMBL/GenBank/DDBJ whole genome shotgun (WGS) entry which is preliminary data.</text>
</comment>
<dbReference type="SUPFAM" id="SSF51322">
    <property type="entry name" value="Cyanovirin-N"/>
    <property type="match status" value="1"/>
</dbReference>
<protein>
    <recommendedName>
        <fullName evidence="1">Cyanovirin-N domain-containing protein</fullName>
    </recommendedName>
</protein>
<proteinExistence type="predicted"/>
<dbReference type="Proteomes" id="UP001174934">
    <property type="component" value="Unassembled WGS sequence"/>
</dbReference>
<dbReference type="EMBL" id="JAULSR010000002">
    <property type="protein sequence ID" value="KAK0628510.1"/>
    <property type="molecule type" value="Genomic_DNA"/>
</dbReference>
<name>A0AA39X7B9_9PEZI</name>
<evidence type="ECO:0000259" key="1">
    <source>
        <dbReference type="Pfam" id="PF08881"/>
    </source>
</evidence>
<reference evidence="2" key="1">
    <citation type="submission" date="2023-06" db="EMBL/GenBank/DDBJ databases">
        <title>Genome-scale phylogeny and comparative genomics of the fungal order Sordariales.</title>
        <authorList>
            <consortium name="Lawrence Berkeley National Laboratory"/>
            <person name="Hensen N."/>
            <person name="Bonometti L."/>
            <person name="Westerberg I."/>
            <person name="Brannstrom I.O."/>
            <person name="Guillou S."/>
            <person name="Cros-Aarteil S."/>
            <person name="Calhoun S."/>
            <person name="Haridas S."/>
            <person name="Kuo A."/>
            <person name="Mondo S."/>
            <person name="Pangilinan J."/>
            <person name="Riley R."/>
            <person name="LaButti K."/>
            <person name="Andreopoulos B."/>
            <person name="Lipzen A."/>
            <person name="Chen C."/>
            <person name="Yanf M."/>
            <person name="Daum C."/>
            <person name="Ng V."/>
            <person name="Clum A."/>
            <person name="Steindorff A."/>
            <person name="Ohm R."/>
            <person name="Martin F."/>
            <person name="Silar P."/>
            <person name="Natvig D."/>
            <person name="Lalanne C."/>
            <person name="Gautier V."/>
            <person name="Ament-velasquez S.L."/>
            <person name="Kruys A."/>
            <person name="Hutchinson M.I."/>
            <person name="Powell A.J."/>
            <person name="Barry K."/>
            <person name="Miller A.N."/>
            <person name="Grigoriev I.V."/>
            <person name="Debuchy R."/>
            <person name="Gladieux P."/>
            <person name="Thoren M.H."/>
            <person name="Johannesson H."/>
        </authorList>
    </citation>
    <scope>NUCLEOTIDE SEQUENCE</scope>
    <source>
        <strain evidence="2">SMH3391-2</strain>
    </source>
</reference>
<organism evidence="2 3">
    <name type="scientific">Bombardia bombarda</name>
    <dbReference type="NCBI Taxonomy" id="252184"/>
    <lineage>
        <taxon>Eukaryota</taxon>
        <taxon>Fungi</taxon>
        <taxon>Dikarya</taxon>
        <taxon>Ascomycota</taxon>
        <taxon>Pezizomycotina</taxon>
        <taxon>Sordariomycetes</taxon>
        <taxon>Sordariomycetidae</taxon>
        <taxon>Sordariales</taxon>
        <taxon>Lasiosphaeriaceae</taxon>
        <taxon>Bombardia</taxon>
    </lineage>
</organism>
<dbReference type="InterPro" id="IPR011058">
    <property type="entry name" value="Cyanovirin-N"/>
</dbReference>
<dbReference type="InterPro" id="IPR036673">
    <property type="entry name" value="Cyanovirin-N_sf"/>
</dbReference>
<feature type="domain" description="Cyanovirin-N" evidence="1">
    <location>
        <begin position="173"/>
        <end position="260"/>
    </location>
</feature>
<dbReference type="Gene3D" id="2.30.60.10">
    <property type="entry name" value="Cyanovirin-N"/>
    <property type="match status" value="1"/>
</dbReference>
<sequence>MSCSIVSRAVNIDLQSDPEGAKNVNDGRVMVDTLDSAEKEKEASESGLGRAVTLATSSDNENADDMLPARIDLLLSGHDGLSDRHHSSNGSTFWNATLLVMITGIAKGKLAAPWRGSSPFFEARQTPQERQTSPTTMRFTFSTIIVALLGLTSTVAASWVEVCEPCSDWLPQGGIYLHAKCTMNKKTVTSRLDLRQCIKNDNGYLRPERKGGFDQTCGKCRGWFTKNTTVPFYEAMLACICDDLDWNEWASPVNLEGIVNVDDNAQLHCFNGFEGTTGQEIECDLD</sequence>
<accession>A0AA39X7B9</accession>